<evidence type="ECO:0000256" key="1">
    <source>
        <dbReference type="ARBA" id="ARBA00010641"/>
    </source>
</evidence>
<proteinExistence type="inferred from homology"/>
<dbReference type="NCBIfam" id="TIGR02937">
    <property type="entry name" value="sigma70-ECF"/>
    <property type="match status" value="1"/>
</dbReference>
<feature type="region of interest" description="Disordered" evidence="7">
    <location>
        <begin position="1"/>
        <end position="20"/>
    </location>
</feature>
<evidence type="ECO:0000313" key="11">
    <source>
        <dbReference type="Proteomes" id="UP000617743"/>
    </source>
</evidence>
<dbReference type="InterPro" id="IPR000838">
    <property type="entry name" value="RNA_pol_sigma70_ECF_CS"/>
</dbReference>
<dbReference type="InterPro" id="IPR039425">
    <property type="entry name" value="RNA_pol_sigma-70-like"/>
</dbReference>
<organism evidence="10 11">
    <name type="scientific">Streptomyces lomondensis</name>
    <dbReference type="NCBI Taxonomy" id="68229"/>
    <lineage>
        <taxon>Bacteria</taxon>
        <taxon>Bacillati</taxon>
        <taxon>Actinomycetota</taxon>
        <taxon>Actinomycetes</taxon>
        <taxon>Kitasatosporales</taxon>
        <taxon>Streptomycetaceae</taxon>
        <taxon>Streptomyces</taxon>
    </lineage>
</organism>
<evidence type="ECO:0000259" key="8">
    <source>
        <dbReference type="Pfam" id="PF04542"/>
    </source>
</evidence>
<accession>A0ABQ2XU77</accession>
<dbReference type="Pfam" id="PF04542">
    <property type="entry name" value="Sigma70_r2"/>
    <property type="match status" value="1"/>
</dbReference>
<dbReference type="InterPro" id="IPR007627">
    <property type="entry name" value="RNA_pol_sigma70_r2"/>
</dbReference>
<dbReference type="InterPro" id="IPR013325">
    <property type="entry name" value="RNA_pol_sigma_r2"/>
</dbReference>
<dbReference type="Gene3D" id="1.10.1740.10">
    <property type="match status" value="1"/>
</dbReference>
<dbReference type="SUPFAM" id="SSF88659">
    <property type="entry name" value="Sigma3 and sigma4 domains of RNA polymerase sigma factors"/>
    <property type="match status" value="1"/>
</dbReference>
<keyword evidence="5 6" id="KW-0804">Transcription</keyword>
<gene>
    <name evidence="10" type="ORF">GCM10010383_73140</name>
</gene>
<evidence type="ECO:0000256" key="7">
    <source>
        <dbReference type="SAM" id="MobiDB-lite"/>
    </source>
</evidence>
<dbReference type="Proteomes" id="UP000617743">
    <property type="component" value="Unassembled WGS sequence"/>
</dbReference>
<dbReference type="PROSITE" id="PS01063">
    <property type="entry name" value="SIGMA70_ECF"/>
    <property type="match status" value="1"/>
</dbReference>
<dbReference type="PANTHER" id="PTHR43133">
    <property type="entry name" value="RNA POLYMERASE ECF-TYPE SIGMA FACTO"/>
    <property type="match status" value="1"/>
</dbReference>
<comment type="similarity">
    <text evidence="1 6">Belongs to the sigma-70 factor family. ECF subfamily.</text>
</comment>
<evidence type="ECO:0000256" key="6">
    <source>
        <dbReference type="RuleBase" id="RU000716"/>
    </source>
</evidence>
<name>A0ABQ2XU77_9ACTN</name>
<dbReference type="SUPFAM" id="SSF88946">
    <property type="entry name" value="Sigma2 domain of RNA polymerase sigma factors"/>
    <property type="match status" value="1"/>
</dbReference>
<keyword evidence="4 6" id="KW-0238">DNA-binding</keyword>
<dbReference type="InterPro" id="IPR036388">
    <property type="entry name" value="WH-like_DNA-bd_sf"/>
</dbReference>
<dbReference type="CDD" id="cd06171">
    <property type="entry name" value="Sigma70_r4"/>
    <property type="match status" value="1"/>
</dbReference>
<evidence type="ECO:0000259" key="9">
    <source>
        <dbReference type="Pfam" id="PF04545"/>
    </source>
</evidence>
<evidence type="ECO:0000313" key="10">
    <source>
        <dbReference type="EMBL" id="GGX32218.1"/>
    </source>
</evidence>
<evidence type="ECO:0000256" key="5">
    <source>
        <dbReference type="ARBA" id="ARBA00023163"/>
    </source>
</evidence>
<evidence type="ECO:0000256" key="3">
    <source>
        <dbReference type="ARBA" id="ARBA00023082"/>
    </source>
</evidence>
<dbReference type="Gene3D" id="1.10.10.10">
    <property type="entry name" value="Winged helix-like DNA-binding domain superfamily/Winged helix DNA-binding domain"/>
    <property type="match status" value="1"/>
</dbReference>
<protein>
    <recommendedName>
        <fullName evidence="6">RNA polymerase sigma factor</fullName>
    </recommendedName>
</protein>
<comment type="caution">
    <text evidence="10">The sequence shown here is derived from an EMBL/GenBank/DDBJ whole genome shotgun (WGS) entry which is preliminary data.</text>
</comment>
<dbReference type="PANTHER" id="PTHR43133:SF52">
    <property type="entry name" value="ECF RNA POLYMERASE SIGMA FACTOR SIGL"/>
    <property type="match status" value="1"/>
</dbReference>
<dbReference type="InterPro" id="IPR007630">
    <property type="entry name" value="RNA_pol_sigma70_r4"/>
</dbReference>
<evidence type="ECO:0000256" key="2">
    <source>
        <dbReference type="ARBA" id="ARBA00023015"/>
    </source>
</evidence>
<feature type="compositionally biased region" description="Low complexity" evidence="7">
    <location>
        <begin position="1"/>
        <end position="15"/>
    </location>
</feature>
<dbReference type="InterPro" id="IPR013324">
    <property type="entry name" value="RNA_pol_sigma_r3/r4-like"/>
</dbReference>
<dbReference type="InterPro" id="IPR014284">
    <property type="entry name" value="RNA_pol_sigma-70_dom"/>
</dbReference>
<reference evidence="11" key="1">
    <citation type="journal article" date="2019" name="Int. J. Syst. Evol. Microbiol.">
        <title>The Global Catalogue of Microorganisms (GCM) 10K type strain sequencing project: providing services to taxonomists for standard genome sequencing and annotation.</title>
        <authorList>
            <consortium name="The Broad Institute Genomics Platform"/>
            <consortium name="The Broad Institute Genome Sequencing Center for Infectious Disease"/>
            <person name="Wu L."/>
            <person name="Ma J."/>
        </authorList>
    </citation>
    <scope>NUCLEOTIDE SEQUENCE [LARGE SCALE GENOMIC DNA]</scope>
    <source>
        <strain evidence="11">JCM 4866</strain>
    </source>
</reference>
<dbReference type="Pfam" id="PF04545">
    <property type="entry name" value="Sigma70_r4"/>
    <property type="match status" value="1"/>
</dbReference>
<dbReference type="EMBL" id="BMWC01000017">
    <property type="protein sequence ID" value="GGX32218.1"/>
    <property type="molecule type" value="Genomic_DNA"/>
</dbReference>
<keyword evidence="11" id="KW-1185">Reference proteome</keyword>
<evidence type="ECO:0000256" key="4">
    <source>
        <dbReference type="ARBA" id="ARBA00023125"/>
    </source>
</evidence>
<sequence>MRWTTDAGPRTGTDGTTRRSDEILSGHREDFVRQLYAEHGTLLLSFAARLLDGDWHRAEDVLQEAMVRAWKHASTLGMKVEEARPWLFTVVKNLVIDHHRARRIRPPENGSVELLDVPVQDAVDRLLTSHVVREAFDELREQHREIVRLMYVEERSVAQVAAQLGIPQGTVKSRSYYALRALRKALAGRNVIS</sequence>
<feature type="domain" description="RNA polymerase sigma-70 region 4" evidence="9">
    <location>
        <begin position="135"/>
        <end position="184"/>
    </location>
</feature>
<feature type="domain" description="RNA polymerase sigma-70 region 2" evidence="8">
    <location>
        <begin position="35"/>
        <end position="103"/>
    </location>
</feature>
<keyword evidence="2 6" id="KW-0805">Transcription regulation</keyword>
<keyword evidence="3 6" id="KW-0731">Sigma factor</keyword>
<dbReference type="RefSeq" id="WP_190054585.1">
    <property type="nucleotide sequence ID" value="NZ_BMWC01000017.1"/>
</dbReference>